<feature type="signal peptide" evidence="2">
    <location>
        <begin position="1"/>
        <end position="22"/>
    </location>
</feature>
<keyword evidence="5" id="KW-1185">Reference proteome</keyword>
<feature type="compositionally biased region" description="Polar residues" evidence="1">
    <location>
        <begin position="400"/>
        <end position="412"/>
    </location>
</feature>
<evidence type="ECO:0000313" key="5">
    <source>
        <dbReference type="Proteomes" id="UP001627154"/>
    </source>
</evidence>
<keyword evidence="2" id="KW-0732">Signal</keyword>
<feature type="compositionally biased region" description="Polar residues" evidence="1">
    <location>
        <begin position="231"/>
        <end position="245"/>
    </location>
</feature>
<accession>A0ABD2W589</accession>
<dbReference type="PANTHER" id="PTHR36299">
    <property type="entry name" value="AGAP008005-PA"/>
    <property type="match status" value="1"/>
</dbReference>
<evidence type="ECO:0000259" key="3">
    <source>
        <dbReference type="Pfam" id="PF15998"/>
    </source>
</evidence>
<feature type="compositionally biased region" description="Acidic residues" evidence="1">
    <location>
        <begin position="201"/>
        <end position="226"/>
    </location>
</feature>
<dbReference type="EMBL" id="JBJJXI010000136">
    <property type="protein sequence ID" value="KAL3387946.1"/>
    <property type="molecule type" value="Genomic_DNA"/>
</dbReference>
<feature type="region of interest" description="Disordered" evidence="1">
    <location>
        <begin position="186"/>
        <end position="263"/>
    </location>
</feature>
<protein>
    <recommendedName>
        <fullName evidence="3">DUF4773 domain-containing protein</fullName>
    </recommendedName>
</protein>
<comment type="caution">
    <text evidence="4">The sequence shown here is derived from an EMBL/GenBank/DDBJ whole genome shotgun (WGS) entry which is preliminary data.</text>
</comment>
<feature type="domain" description="DUF4773" evidence="3">
    <location>
        <begin position="63"/>
        <end position="179"/>
    </location>
</feature>
<evidence type="ECO:0000256" key="2">
    <source>
        <dbReference type="SAM" id="SignalP"/>
    </source>
</evidence>
<organism evidence="4 5">
    <name type="scientific">Trichogramma kaykai</name>
    <dbReference type="NCBI Taxonomy" id="54128"/>
    <lineage>
        <taxon>Eukaryota</taxon>
        <taxon>Metazoa</taxon>
        <taxon>Ecdysozoa</taxon>
        <taxon>Arthropoda</taxon>
        <taxon>Hexapoda</taxon>
        <taxon>Insecta</taxon>
        <taxon>Pterygota</taxon>
        <taxon>Neoptera</taxon>
        <taxon>Endopterygota</taxon>
        <taxon>Hymenoptera</taxon>
        <taxon>Apocrita</taxon>
        <taxon>Proctotrupomorpha</taxon>
        <taxon>Chalcidoidea</taxon>
        <taxon>Trichogrammatidae</taxon>
        <taxon>Trichogramma</taxon>
    </lineage>
</organism>
<dbReference type="InterPro" id="IPR031941">
    <property type="entry name" value="DUF4773"/>
</dbReference>
<dbReference type="AlphaFoldDB" id="A0ABD2W589"/>
<evidence type="ECO:0000256" key="1">
    <source>
        <dbReference type="SAM" id="MobiDB-lite"/>
    </source>
</evidence>
<feature type="region of interest" description="Disordered" evidence="1">
    <location>
        <begin position="331"/>
        <end position="429"/>
    </location>
</feature>
<feature type="chain" id="PRO_5044800246" description="DUF4773 domain-containing protein" evidence="2">
    <location>
        <begin position="23"/>
        <end position="429"/>
    </location>
</feature>
<name>A0ABD2W589_9HYME</name>
<feature type="compositionally biased region" description="Acidic residues" evidence="1">
    <location>
        <begin position="252"/>
        <end position="263"/>
    </location>
</feature>
<reference evidence="4 5" key="1">
    <citation type="journal article" date="2024" name="bioRxiv">
        <title>A reference genome for Trichogramma kaykai: A tiny desert-dwelling parasitoid wasp with competing sex-ratio distorters.</title>
        <authorList>
            <person name="Culotta J."/>
            <person name="Lindsey A.R."/>
        </authorList>
    </citation>
    <scope>NUCLEOTIDE SEQUENCE [LARGE SCALE GENOMIC DNA]</scope>
    <source>
        <strain evidence="4 5">KSX58</strain>
    </source>
</reference>
<dbReference type="Proteomes" id="UP001627154">
    <property type="component" value="Unassembled WGS sequence"/>
</dbReference>
<gene>
    <name evidence="4" type="ORF">TKK_017025</name>
</gene>
<evidence type="ECO:0000313" key="4">
    <source>
        <dbReference type="EMBL" id="KAL3387946.1"/>
    </source>
</evidence>
<sequence length="429" mass="46185">MRLSIIIELLILFLIIAFAVQARVIGDESNDAVRLVARAISKAEPQQPQQQQQQQPSDTTNKYCKCAERICNCCREFHIPLVRLAGPGCASLQYLQDDKLAMQLSIGDNILSSNIINGKSPKPVCVSLPGGFSKFCGKIYSIKKDTDKHFKACLGLELRSAAELEATLRVSCFRFGPDGMKLRPAEPFPAISTPAPAATSVDDDYDDIFGFDEDEEDEDDNDDTDYDPLANVQSDDANLSSATNDQNREPEQDIEEEEEDDDDDILGLGALFDIFTGEQTTASTTNNKPKPAVPSIPIVTPFTIPIVSAPTASPAGDVAAAASANDEILEIAPSGDATKNGKPLDLDNSESINTEDESASIESAQDTQDDSDDEGRGSSSTNVSDENVHSDEESEEPQSPHDNVSINSQLSQESDESATSDSLPDSNAT</sequence>
<dbReference type="Pfam" id="PF15998">
    <property type="entry name" value="DUF4773"/>
    <property type="match status" value="1"/>
</dbReference>
<dbReference type="PANTHER" id="PTHR36299:SF3">
    <property type="entry name" value="FI03431P"/>
    <property type="match status" value="1"/>
</dbReference>
<proteinExistence type="predicted"/>
<feature type="compositionally biased region" description="Polar residues" evidence="1">
    <location>
        <begin position="419"/>
        <end position="429"/>
    </location>
</feature>
<feature type="compositionally biased region" description="Low complexity" evidence="1">
    <location>
        <begin position="188"/>
        <end position="200"/>
    </location>
</feature>